<feature type="transmembrane region" description="Helical" evidence="1">
    <location>
        <begin position="124"/>
        <end position="147"/>
    </location>
</feature>
<dbReference type="RefSeq" id="WP_094942655.1">
    <property type="nucleotide sequence ID" value="NZ_NOKQ01000201.1"/>
</dbReference>
<keyword evidence="1" id="KW-0812">Transmembrane</keyword>
<dbReference type="Pfam" id="PF02517">
    <property type="entry name" value="Rce1-like"/>
    <property type="match status" value="1"/>
</dbReference>
<dbReference type="GO" id="GO:0008237">
    <property type="term" value="F:metallopeptidase activity"/>
    <property type="evidence" value="ECO:0007669"/>
    <property type="project" value="UniProtKB-KW"/>
</dbReference>
<reference evidence="3 4" key="1">
    <citation type="submission" date="2017-07" db="EMBL/GenBank/DDBJ databases">
        <title>Tetzosporium hominis gen.nov. sp.nov.</title>
        <authorList>
            <person name="Tetz G."/>
            <person name="Tetz V."/>
        </authorList>
    </citation>
    <scope>NUCLEOTIDE SEQUENCE [LARGE SCALE GENOMIC DNA]</scope>
    <source>
        <strain evidence="3 4">VT-49</strain>
    </source>
</reference>
<feature type="transmembrane region" description="Helical" evidence="1">
    <location>
        <begin position="182"/>
        <end position="199"/>
    </location>
</feature>
<gene>
    <name evidence="3" type="ORF">CF394_07350</name>
</gene>
<dbReference type="GO" id="GO:0006508">
    <property type="term" value="P:proteolysis"/>
    <property type="evidence" value="ECO:0007669"/>
    <property type="project" value="UniProtKB-KW"/>
</dbReference>
<evidence type="ECO:0000259" key="2">
    <source>
        <dbReference type="Pfam" id="PF02517"/>
    </source>
</evidence>
<accession>A0A264W3N1</accession>
<keyword evidence="3" id="KW-0482">Metalloprotease</keyword>
<evidence type="ECO:0000256" key="1">
    <source>
        <dbReference type="SAM" id="Phobius"/>
    </source>
</evidence>
<dbReference type="GO" id="GO:0080120">
    <property type="term" value="P:CAAX-box protein maturation"/>
    <property type="evidence" value="ECO:0007669"/>
    <property type="project" value="UniProtKB-ARBA"/>
</dbReference>
<feature type="transmembrane region" description="Helical" evidence="1">
    <location>
        <begin position="159"/>
        <end position="176"/>
    </location>
</feature>
<feature type="domain" description="CAAX prenyl protease 2/Lysostaphin resistance protein A-like" evidence="2">
    <location>
        <begin position="129"/>
        <end position="214"/>
    </location>
</feature>
<proteinExistence type="predicted"/>
<evidence type="ECO:0000313" key="3">
    <source>
        <dbReference type="EMBL" id="OZS78193.1"/>
    </source>
</evidence>
<feature type="transmembrane region" description="Helical" evidence="1">
    <location>
        <begin position="84"/>
        <end position="104"/>
    </location>
</feature>
<keyword evidence="4" id="KW-1185">Reference proteome</keyword>
<keyword evidence="1" id="KW-0472">Membrane</keyword>
<dbReference type="EMBL" id="NOKQ01000201">
    <property type="protein sequence ID" value="OZS78193.1"/>
    <property type="molecule type" value="Genomic_DNA"/>
</dbReference>
<evidence type="ECO:0000313" key="4">
    <source>
        <dbReference type="Proteomes" id="UP000217065"/>
    </source>
</evidence>
<feature type="transmembrane region" description="Helical" evidence="1">
    <location>
        <begin position="45"/>
        <end position="64"/>
    </location>
</feature>
<dbReference type="GO" id="GO:0004175">
    <property type="term" value="F:endopeptidase activity"/>
    <property type="evidence" value="ECO:0007669"/>
    <property type="project" value="UniProtKB-ARBA"/>
</dbReference>
<comment type="caution">
    <text evidence="3">The sequence shown here is derived from an EMBL/GenBank/DDBJ whole genome shotgun (WGS) entry which is preliminary data.</text>
</comment>
<dbReference type="PANTHER" id="PTHR36435:SF6">
    <property type="entry name" value="ABORTIVE INFECTION PROTEIN"/>
    <property type="match status" value="1"/>
</dbReference>
<feature type="transmembrane region" description="Helical" evidence="1">
    <location>
        <begin position="206"/>
        <end position="223"/>
    </location>
</feature>
<dbReference type="Proteomes" id="UP000217065">
    <property type="component" value="Unassembled WGS sequence"/>
</dbReference>
<protein>
    <submittedName>
        <fullName evidence="3">CPBP family intramembrane metalloprotease</fullName>
    </submittedName>
</protein>
<keyword evidence="3" id="KW-0645">Protease</keyword>
<dbReference type="PANTHER" id="PTHR36435">
    <property type="entry name" value="SLR1288 PROTEIN"/>
    <property type="match status" value="1"/>
</dbReference>
<dbReference type="InterPro" id="IPR052710">
    <property type="entry name" value="CAAX_protease"/>
</dbReference>
<sequence length="242" mass="27106">MSHQKIAFSILITYVLMQLSGAVGPIPLVFLFERLGYADPEMQAIGWWIFSSMLAAVVIFFYFIRKDKTFLKPLGPKPSNTAGVIGWGIVGFFMVLFGQALAAGIEQLIGIEPGSENTALFIKIAKSVPVVVFAIAIFAPILEEILFRRILFGMLLPKTNFFIAALISSVMFGIIHFELSHILLYSVSGFIFAFIYYKTKRIAASILAHMLLNGFVVLVQFFAEDLQKFAERYGQVFITFFN</sequence>
<dbReference type="AlphaFoldDB" id="A0A264W3N1"/>
<dbReference type="InterPro" id="IPR003675">
    <property type="entry name" value="Rce1/LyrA-like_dom"/>
</dbReference>
<dbReference type="OrthoDB" id="2194912at2"/>
<name>A0A264W3N1_9BACL</name>
<organism evidence="3 4">
    <name type="scientific">Tetzosporium hominis</name>
    <dbReference type="NCBI Taxonomy" id="2020506"/>
    <lineage>
        <taxon>Bacteria</taxon>
        <taxon>Bacillati</taxon>
        <taxon>Bacillota</taxon>
        <taxon>Bacilli</taxon>
        <taxon>Bacillales</taxon>
        <taxon>Caryophanaceae</taxon>
        <taxon>Tetzosporium</taxon>
    </lineage>
</organism>
<keyword evidence="1" id="KW-1133">Transmembrane helix</keyword>
<keyword evidence="3" id="KW-0378">Hydrolase</keyword>